<name>J3P282_GAET3</name>
<reference evidence="5" key="1">
    <citation type="submission" date="2010-07" db="EMBL/GenBank/DDBJ databases">
        <title>The genome sequence of Gaeumannomyces graminis var. tritici strain R3-111a-1.</title>
        <authorList>
            <consortium name="The Broad Institute Genome Sequencing Platform"/>
            <person name="Ma L.-J."/>
            <person name="Dead R."/>
            <person name="Young S."/>
            <person name="Zeng Q."/>
            <person name="Koehrsen M."/>
            <person name="Alvarado L."/>
            <person name="Berlin A."/>
            <person name="Chapman S.B."/>
            <person name="Chen Z."/>
            <person name="Freedman E."/>
            <person name="Gellesch M."/>
            <person name="Goldberg J."/>
            <person name="Griggs A."/>
            <person name="Gujja S."/>
            <person name="Heilman E.R."/>
            <person name="Heiman D."/>
            <person name="Hepburn T."/>
            <person name="Howarth C."/>
            <person name="Jen D."/>
            <person name="Larson L."/>
            <person name="Mehta T."/>
            <person name="Neiman D."/>
            <person name="Pearson M."/>
            <person name="Roberts A."/>
            <person name="Saif S."/>
            <person name="Shea T."/>
            <person name="Shenoy N."/>
            <person name="Sisk P."/>
            <person name="Stolte C."/>
            <person name="Sykes S."/>
            <person name="Walk T."/>
            <person name="White J."/>
            <person name="Yandava C."/>
            <person name="Haas B."/>
            <person name="Nusbaum C."/>
            <person name="Birren B."/>
        </authorList>
    </citation>
    <scope>NUCLEOTIDE SEQUENCE [LARGE SCALE GENOMIC DNA]</scope>
    <source>
        <strain evidence="5">R3-111a-1</strain>
    </source>
</reference>
<dbReference type="VEuPathDB" id="FungiDB:GGTG_07630"/>
<evidence type="ECO:0000313" key="4">
    <source>
        <dbReference type="EnsemblFungi" id="EJT73774"/>
    </source>
</evidence>
<proteinExistence type="predicted"/>
<dbReference type="EMBL" id="GL385398">
    <property type="protein sequence ID" value="EJT73774.1"/>
    <property type="molecule type" value="Genomic_DNA"/>
</dbReference>
<sequence length="267" mass="28434">MPVASRPSISAAPALLATLERPPEPVELVEVSAQLRPLLEAGVASIPGLHLCGEDNGWGASAFIGWGAANVEAKARAAKDARDRKLAEDREREEAKERAWEEEKRALREKPHKDFTATYKPTPGPLTLDDLVGRWEVKDSEPLVQPYGDDEMFMEITKATSAHGAAGRFSFGLVEGALLLAMSEDSLHKLKDELEDSEDDGEEADGYGCGVPVGKRKVHQGAGGPPSSAGSARHPSPTECISSGQAASPTATMRQRALERSTATAAT</sequence>
<evidence type="ECO:0000256" key="2">
    <source>
        <dbReference type="SAM" id="MobiDB-lite"/>
    </source>
</evidence>
<feature type="compositionally biased region" description="Polar residues" evidence="2">
    <location>
        <begin position="239"/>
        <end position="253"/>
    </location>
</feature>
<keyword evidence="5" id="KW-1185">Reference proteome</keyword>
<feature type="compositionally biased region" description="Acidic residues" evidence="2">
    <location>
        <begin position="193"/>
        <end position="205"/>
    </location>
</feature>
<feature type="compositionally biased region" description="Low complexity" evidence="2">
    <location>
        <begin position="225"/>
        <end position="237"/>
    </location>
</feature>
<reference evidence="4" key="4">
    <citation type="journal article" date="2015" name="G3 (Bethesda)">
        <title>Genome sequences of three phytopathogenic species of the Magnaporthaceae family of fungi.</title>
        <authorList>
            <person name="Okagaki L.H."/>
            <person name="Nunes C.C."/>
            <person name="Sailsbery J."/>
            <person name="Clay B."/>
            <person name="Brown D."/>
            <person name="John T."/>
            <person name="Oh Y."/>
            <person name="Young N."/>
            <person name="Fitzgerald M."/>
            <person name="Haas B.J."/>
            <person name="Zeng Q."/>
            <person name="Young S."/>
            <person name="Adiconis X."/>
            <person name="Fan L."/>
            <person name="Levin J.Z."/>
            <person name="Mitchell T.K."/>
            <person name="Okubara P.A."/>
            <person name="Farman M.L."/>
            <person name="Kohn L.M."/>
            <person name="Birren B."/>
            <person name="Ma L.-J."/>
            <person name="Dean R.A."/>
        </authorList>
    </citation>
    <scope>NUCLEOTIDE SEQUENCE</scope>
    <source>
        <strain evidence="4">R3-111a-1</strain>
    </source>
</reference>
<dbReference type="Proteomes" id="UP000006039">
    <property type="component" value="Unassembled WGS sequence"/>
</dbReference>
<feature type="coiled-coil region" evidence="1">
    <location>
        <begin position="68"/>
        <end position="110"/>
    </location>
</feature>
<dbReference type="GeneID" id="20348088"/>
<organism evidence="3">
    <name type="scientific">Gaeumannomyces tritici (strain R3-111a-1)</name>
    <name type="common">Wheat and barley take-all root rot fungus</name>
    <name type="synonym">Gaeumannomyces graminis var. tritici</name>
    <dbReference type="NCBI Taxonomy" id="644352"/>
    <lineage>
        <taxon>Eukaryota</taxon>
        <taxon>Fungi</taxon>
        <taxon>Dikarya</taxon>
        <taxon>Ascomycota</taxon>
        <taxon>Pezizomycotina</taxon>
        <taxon>Sordariomycetes</taxon>
        <taxon>Sordariomycetidae</taxon>
        <taxon>Magnaporthales</taxon>
        <taxon>Magnaporthaceae</taxon>
        <taxon>Gaeumannomyces</taxon>
    </lineage>
</organism>
<accession>J3P282</accession>
<reference evidence="3" key="2">
    <citation type="submission" date="2010-07" db="EMBL/GenBank/DDBJ databases">
        <authorList>
            <consortium name="The Broad Institute Genome Sequencing Platform"/>
            <consortium name="Broad Institute Genome Sequencing Center for Infectious Disease"/>
            <person name="Ma L.-J."/>
            <person name="Dead R."/>
            <person name="Young S."/>
            <person name="Zeng Q."/>
            <person name="Koehrsen M."/>
            <person name="Alvarado L."/>
            <person name="Berlin A."/>
            <person name="Chapman S.B."/>
            <person name="Chen Z."/>
            <person name="Freedman E."/>
            <person name="Gellesch M."/>
            <person name="Goldberg J."/>
            <person name="Griggs A."/>
            <person name="Gujja S."/>
            <person name="Heilman E.R."/>
            <person name="Heiman D."/>
            <person name="Hepburn T."/>
            <person name="Howarth C."/>
            <person name="Jen D."/>
            <person name="Larson L."/>
            <person name="Mehta T."/>
            <person name="Neiman D."/>
            <person name="Pearson M."/>
            <person name="Roberts A."/>
            <person name="Saif S."/>
            <person name="Shea T."/>
            <person name="Shenoy N."/>
            <person name="Sisk P."/>
            <person name="Stolte C."/>
            <person name="Sykes S."/>
            <person name="Walk T."/>
            <person name="White J."/>
            <person name="Yandava C."/>
            <person name="Haas B."/>
            <person name="Nusbaum C."/>
            <person name="Birren B."/>
        </authorList>
    </citation>
    <scope>NUCLEOTIDE SEQUENCE</scope>
    <source>
        <strain evidence="3">R3-111a-1</strain>
    </source>
</reference>
<evidence type="ECO:0000256" key="1">
    <source>
        <dbReference type="SAM" id="Coils"/>
    </source>
</evidence>
<dbReference type="HOGENOM" id="CLU_1042228_0_0_1"/>
<dbReference type="AlphaFoldDB" id="J3P282"/>
<reference evidence="4" key="5">
    <citation type="submission" date="2018-04" db="UniProtKB">
        <authorList>
            <consortium name="EnsemblFungi"/>
        </authorList>
    </citation>
    <scope>IDENTIFICATION</scope>
    <source>
        <strain evidence="4">R3-111a-1</strain>
    </source>
</reference>
<keyword evidence="1" id="KW-0175">Coiled coil</keyword>
<evidence type="ECO:0000313" key="5">
    <source>
        <dbReference type="Proteomes" id="UP000006039"/>
    </source>
</evidence>
<dbReference type="EnsemblFungi" id="EJT73774">
    <property type="protein sequence ID" value="EJT73774"/>
    <property type="gene ID" value="GGTG_07630"/>
</dbReference>
<evidence type="ECO:0000313" key="3">
    <source>
        <dbReference type="EMBL" id="EJT73774.1"/>
    </source>
</evidence>
<protein>
    <submittedName>
        <fullName evidence="3 4">Uncharacterized protein</fullName>
    </submittedName>
</protein>
<dbReference type="STRING" id="644352.J3P282"/>
<dbReference type="RefSeq" id="XP_009223718.1">
    <property type="nucleotide sequence ID" value="XM_009225454.1"/>
</dbReference>
<dbReference type="OrthoDB" id="4630416at2759"/>
<gene>
    <name evidence="4" type="primary">20348088</name>
    <name evidence="3" type="ORF">GGTG_07630</name>
</gene>
<feature type="region of interest" description="Disordered" evidence="2">
    <location>
        <begin position="193"/>
        <end position="267"/>
    </location>
</feature>
<reference evidence="3" key="3">
    <citation type="submission" date="2010-09" db="EMBL/GenBank/DDBJ databases">
        <title>Annotation of Gaeumannomyces graminis var. tritici R3-111a-1.</title>
        <authorList>
            <consortium name="The Broad Institute Genome Sequencing Platform"/>
            <person name="Ma L.-J."/>
            <person name="Dead R."/>
            <person name="Young S.K."/>
            <person name="Zeng Q."/>
            <person name="Gargeya S."/>
            <person name="Fitzgerald M."/>
            <person name="Haas B."/>
            <person name="Abouelleil A."/>
            <person name="Alvarado L."/>
            <person name="Arachchi H.M."/>
            <person name="Berlin A."/>
            <person name="Brown A."/>
            <person name="Chapman S.B."/>
            <person name="Chen Z."/>
            <person name="Dunbar C."/>
            <person name="Freedman E."/>
            <person name="Gearin G."/>
            <person name="Gellesch M."/>
            <person name="Goldberg J."/>
            <person name="Griggs A."/>
            <person name="Gujja S."/>
            <person name="Heiman D."/>
            <person name="Howarth C."/>
            <person name="Larson L."/>
            <person name="Lui A."/>
            <person name="MacDonald P.J.P."/>
            <person name="Mehta T."/>
            <person name="Montmayeur A."/>
            <person name="Murphy C."/>
            <person name="Neiman D."/>
            <person name="Pearson M."/>
            <person name="Priest M."/>
            <person name="Roberts A."/>
            <person name="Saif S."/>
            <person name="Shea T."/>
            <person name="Shenoy N."/>
            <person name="Sisk P."/>
            <person name="Stolte C."/>
            <person name="Sykes S."/>
            <person name="Yandava C."/>
            <person name="Wortman J."/>
            <person name="Nusbaum C."/>
            <person name="Birren B."/>
        </authorList>
    </citation>
    <scope>NUCLEOTIDE SEQUENCE</scope>
    <source>
        <strain evidence="3">R3-111a-1</strain>
    </source>
</reference>